<dbReference type="GO" id="GO:0016491">
    <property type="term" value="F:oxidoreductase activity"/>
    <property type="evidence" value="ECO:0007669"/>
    <property type="project" value="UniProtKB-KW"/>
</dbReference>
<evidence type="ECO:0000313" key="8">
    <source>
        <dbReference type="Proteomes" id="UP000182229"/>
    </source>
</evidence>
<keyword evidence="4" id="KW-0862">Zinc</keyword>
<dbReference type="RefSeq" id="WP_071896311.1">
    <property type="nucleotide sequence ID" value="NZ_MPIN01000001.1"/>
</dbReference>
<accession>A0A1L9BIV8</accession>
<evidence type="ECO:0000256" key="2">
    <source>
        <dbReference type="ARBA" id="ARBA00008072"/>
    </source>
</evidence>
<gene>
    <name evidence="7" type="ORF">BON30_03135</name>
</gene>
<keyword evidence="3" id="KW-0479">Metal-binding</keyword>
<feature type="domain" description="Enoyl reductase (ER)" evidence="6">
    <location>
        <begin position="7"/>
        <end position="347"/>
    </location>
</feature>
<dbReference type="EMBL" id="MPIN01000001">
    <property type="protein sequence ID" value="OJH42222.1"/>
    <property type="molecule type" value="Genomic_DNA"/>
</dbReference>
<comment type="cofactor">
    <cofactor evidence="1">
        <name>Zn(2+)</name>
        <dbReference type="ChEBI" id="CHEBI:29105"/>
    </cofactor>
</comment>
<dbReference type="PANTHER" id="PTHR43350:SF17">
    <property type="entry name" value="NAD-DEPENDENT ALCOHOL DEHYDROGENASE"/>
    <property type="match status" value="1"/>
</dbReference>
<keyword evidence="8" id="KW-1185">Reference proteome</keyword>
<reference evidence="8" key="1">
    <citation type="submission" date="2016-11" db="EMBL/GenBank/DDBJ databases">
        <authorList>
            <person name="Shukria A."/>
            <person name="Stevens D.C."/>
        </authorList>
    </citation>
    <scope>NUCLEOTIDE SEQUENCE [LARGE SCALE GENOMIC DNA]</scope>
    <source>
        <strain evidence="8">Cbfe23</strain>
    </source>
</reference>
<dbReference type="CDD" id="cd08254">
    <property type="entry name" value="hydroxyacyl_CoA_DH"/>
    <property type="match status" value="1"/>
</dbReference>
<dbReference type="SUPFAM" id="SSF51735">
    <property type="entry name" value="NAD(P)-binding Rossmann-fold domains"/>
    <property type="match status" value="1"/>
</dbReference>
<dbReference type="Pfam" id="PF08240">
    <property type="entry name" value="ADH_N"/>
    <property type="match status" value="1"/>
</dbReference>
<proteinExistence type="inferred from homology"/>
<dbReference type="AlphaFoldDB" id="A0A1L9BIV8"/>
<evidence type="ECO:0000313" key="7">
    <source>
        <dbReference type="EMBL" id="OJH42222.1"/>
    </source>
</evidence>
<sequence length="349" mass="37003">MATMLAGRLDLVTGKFGMEQVAIPEPGPGEVRIKVLAAGICLSDVHLIDGSLRLKPRPGFTAVTLGHEVAGVIEKLGEGTETWWKVGQRVLLQAGQTCGACALCMTRTGCLRPLTRGVDYDGGWAEYALARQDTLIAVPDMLPIEQAAILPDAVSTPYAAIVETAALRPAESVGLWGIGGLGAHGVQLVRAFGAAPIIAFDPLPEARERALALGADLALDPQQPDVREQVLSWTDGRGLDVALDLAGVAPVREQAQSVLAPRGRLVLVGLTPAPLTISQSIGFCVAMQQVRGHYGSRFEHLPQLVKLTRLGRLDFSRSVSAVLPLADAPLGVERLMKKQGNPIRLVLQP</sequence>
<dbReference type="PANTHER" id="PTHR43350">
    <property type="entry name" value="NAD-DEPENDENT ALCOHOL DEHYDROGENASE"/>
    <property type="match status" value="1"/>
</dbReference>
<dbReference type="SUPFAM" id="SSF50129">
    <property type="entry name" value="GroES-like"/>
    <property type="match status" value="1"/>
</dbReference>
<dbReference type="OrthoDB" id="9808651at2"/>
<dbReference type="InterPro" id="IPR013149">
    <property type="entry name" value="ADH-like_C"/>
</dbReference>
<protein>
    <submittedName>
        <fullName evidence="7">Zinc-binding dehydrogenase</fullName>
    </submittedName>
</protein>
<dbReference type="InterPro" id="IPR011032">
    <property type="entry name" value="GroES-like_sf"/>
</dbReference>
<dbReference type="STRING" id="83449.BON30_03135"/>
<name>A0A1L9BIV8_9BACT</name>
<evidence type="ECO:0000256" key="5">
    <source>
        <dbReference type="ARBA" id="ARBA00023002"/>
    </source>
</evidence>
<evidence type="ECO:0000256" key="3">
    <source>
        <dbReference type="ARBA" id="ARBA00022723"/>
    </source>
</evidence>
<organism evidence="7 8">
    <name type="scientific">Cystobacter ferrugineus</name>
    <dbReference type="NCBI Taxonomy" id="83449"/>
    <lineage>
        <taxon>Bacteria</taxon>
        <taxon>Pseudomonadati</taxon>
        <taxon>Myxococcota</taxon>
        <taxon>Myxococcia</taxon>
        <taxon>Myxococcales</taxon>
        <taxon>Cystobacterineae</taxon>
        <taxon>Archangiaceae</taxon>
        <taxon>Cystobacter</taxon>
    </lineage>
</organism>
<evidence type="ECO:0000256" key="4">
    <source>
        <dbReference type="ARBA" id="ARBA00022833"/>
    </source>
</evidence>
<comment type="caution">
    <text evidence="7">The sequence shown here is derived from an EMBL/GenBank/DDBJ whole genome shotgun (WGS) entry which is preliminary data.</text>
</comment>
<dbReference type="Proteomes" id="UP000182229">
    <property type="component" value="Unassembled WGS sequence"/>
</dbReference>
<dbReference type="InterPro" id="IPR020843">
    <property type="entry name" value="ER"/>
</dbReference>
<evidence type="ECO:0000259" key="6">
    <source>
        <dbReference type="SMART" id="SM00829"/>
    </source>
</evidence>
<dbReference type="Pfam" id="PF00107">
    <property type="entry name" value="ADH_zinc_N"/>
    <property type="match status" value="1"/>
</dbReference>
<dbReference type="InterPro" id="IPR036291">
    <property type="entry name" value="NAD(P)-bd_dom_sf"/>
</dbReference>
<keyword evidence="5" id="KW-0560">Oxidoreductase</keyword>
<comment type="similarity">
    <text evidence="2">Belongs to the zinc-containing alcohol dehydrogenase family.</text>
</comment>
<dbReference type="Gene3D" id="3.40.50.720">
    <property type="entry name" value="NAD(P)-binding Rossmann-like Domain"/>
    <property type="match status" value="1"/>
</dbReference>
<dbReference type="GO" id="GO:0046872">
    <property type="term" value="F:metal ion binding"/>
    <property type="evidence" value="ECO:0007669"/>
    <property type="project" value="UniProtKB-KW"/>
</dbReference>
<dbReference type="SMART" id="SM00829">
    <property type="entry name" value="PKS_ER"/>
    <property type="match status" value="1"/>
</dbReference>
<evidence type="ECO:0000256" key="1">
    <source>
        <dbReference type="ARBA" id="ARBA00001947"/>
    </source>
</evidence>
<dbReference type="Gene3D" id="3.90.180.10">
    <property type="entry name" value="Medium-chain alcohol dehydrogenases, catalytic domain"/>
    <property type="match status" value="1"/>
</dbReference>
<dbReference type="InterPro" id="IPR013154">
    <property type="entry name" value="ADH-like_N"/>
</dbReference>
<reference evidence="7 8" key="2">
    <citation type="submission" date="2016-12" db="EMBL/GenBank/DDBJ databases">
        <title>Draft Genome Sequence of Cystobacter ferrugineus Strain Cbfe23.</title>
        <authorList>
            <person name="Akbar S."/>
            <person name="Dowd S.E."/>
            <person name="Stevens D.C."/>
        </authorList>
    </citation>
    <scope>NUCLEOTIDE SEQUENCE [LARGE SCALE GENOMIC DNA]</scope>
    <source>
        <strain evidence="7 8">Cbfe23</strain>
    </source>
</reference>